<evidence type="ECO:0000313" key="1">
    <source>
        <dbReference type="EMBL" id="MFH7595430.1"/>
    </source>
</evidence>
<organism evidence="1 2">
    <name type="scientific">Streptomyces racemochromogenes</name>
    <dbReference type="NCBI Taxonomy" id="67353"/>
    <lineage>
        <taxon>Bacteria</taxon>
        <taxon>Bacillati</taxon>
        <taxon>Actinomycetota</taxon>
        <taxon>Actinomycetes</taxon>
        <taxon>Kitasatosporales</taxon>
        <taxon>Streptomycetaceae</taxon>
        <taxon>Streptomyces</taxon>
    </lineage>
</organism>
<reference evidence="1 2" key="1">
    <citation type="submission" date="2024-03" db="EMBL/GenBank/DDBJ databases">
        <title>Whole genome sequencing of Streptomyces racemochromogenes, to identify antimicrobial biosynthetic gene clusters.</title>
        <authorList>
            <person name="Suryawanshi P."/>
            <person name="Krishnaraj P.U."/>
            <person name="Arun Y.P."/>
            <person name="Suryawanshi M.P."/>
            <person name="Rakshit O."/>
        </authorList>
    </citation>
    <scope>NUCLEOTIDE SEQUENCE [LARGE SCALE GENOMIC DNA]</scope>
    <source>
        <strain evidence="1 2">AUDT626</strain>
    </source>
</reference>
<dbReference type="Proteomes" id="UP001610631">
    <property type="component" value="Unassembled WGS sequence"/>
</dbReference>
<proteinExistence type="predicted"/>
<gene>
    <name evidence="1" type="ORF">WDV06_10040</name>
</gene>
<dbReference type="RefSeq" id="WP_395509290.1">
    <property type="nucleotide sequence ID" value="NZ_JBBDHD010000018.1"/>
</dbReference>
<dbReference type="EMBL" id="JBBDHD010000018">
    <property type="protein sequence ID" value="MFH7595430.1"/>
    <property type="molecule type" value="Genomic_DNA"/>
</dbReference>
<evidence type="ECO:0000313" key="2">
    <source>
        <dbReference type="Proteomes" id="UP001610631"/>
    </source>
</evidence>
<protein>
    <submittedName>
        <fullName evidence="1">Uncharacterized protein</fullName>
    </submittedName>
</protein>
<keyword evidence="2" id="KW-1185">Reference proteome</keyword>
<name>A0ABW7PBR6_9ACTN</name>
<accession>A0ABW7PBR6</accession>
<comment type="caution">
    <text evidence="1">The sequence shown here is derived from an EMBL/GenBank/DDBJ whole genome shotgun (WGS) entry which is preliminary data.</text>
</comment>
<sequence>MPEASLPAPMAMGVHGLLDPHPWVNPELDDVFALTVRRTVAYGWSSFHAAGPQGGRWDHNDAGGTLRQDGREPRVRQLAWMRVDVCDAPRGQRLPVLPMAAVLGDALHRTGRLSFTGLHTVAPLYAAPDSRADLAVAAEWFALADPAASFAFTVEVSAAESAGLPRRMPEILDAAREGAHGQVAVEPLGELSGSGPLAPGLGESPAGEPAPAGLRSGWSFRCAAREWSLDSAAWVTEIFADALRATGTTQPALITVSKPL</sequence>